<sequence length="60" mass="6852">MENKRFEIIYTQGKLGFLRLILITKSDRNSKMLNFTAAESGITVMIDQVGNPSVDENFKK</sequence>
<name>A0A3M8H698_9BACI</name>
<reference evidence="1 2" key="1">
    <citation type="journal article" date="2014" name="Int. J. Syst. Evol. Microbiol.">
        <title>Lysinibacillus halotolerans sp. nov., isolated from saline-alkaline soil.</title>
        <authorList>
            <person name="Kong D."/>
            <person name="Wang Y."/>
            <person name="Zhao B."/>
            <person name="Li Y."/>
            <person name="Song J."/>
            <person name="Zhai Y."/>
            <person name="Zhang C."/>
            <person name="Wang H."/>
            <person name="Chen X."/>
            <person name="Zhao B."/>
            <person name="Ruan Z."/>
        </authorList>
    </citation>
    <scope>NUCLEOTIDE SEQUENCE [LARGE SCALE GENOMIC DNA]</scope>
    <source>
        <strain evidence="1 2">MCCC 1A12703</strain>
    </source>
</reference>
<dbReference type="OrthoDB" id="9135364at2"/>
<organism evidence="1 2">
    <name type="scientific">Lysinibacillus halotolerans</name>
    <dbReference type="NCBI Taxonomy" id="1368476"/>
    <lineage>
        <taxon>Bacteria</taxon>
        <taxon>Bacillati</taxon>
        <taxon>Bacillota</taxon>
        <taxon>Bacilli</taxon>
        <taxon>Bacillales</taxon>
        <taxon>Bacillaceae</taxon>
        <taxon>Lysinibacillus</taxon>
    </lineage>
</organism>
<dbReference type="EMBL" id="RHLQ01000035">
    <property type="protein sequence ID" value="RNC97927.1"/>
    <property type="molecule type" value="Genomic_DNA"/>
</dbReference>
<accession>A0A3M8H698</accession>
<dbReference type="AlphaFoldDB" id="A0A3M8H698"/>
<evidence type="ECO:0000313" key="1">
    <source>
        <dbReference type="EMBL" id="RNC97927.1"/>
    </source>
</evidence>
<gene>
    <name evidence="1" type="ORF">EC501_13085</name>
</gene>
<evidence type="ECO:0000313" key="2">
    <source>
        <dbReference type="Proteomes" id="UP000279909"/>
    </source>
</evidence>
<dbReference type="Proteomes" id="UP000279909">
    <property type="component" value="Unassembled WGS sequence"/>
</dbReference>
<comment type="caution">
    <text evidence="1">The sequence shown here is derived from an EMBL/GenBank/DDBJ whole genome shotgun (WGS) entry which is preliminary data.</text>
</comment>
<keyword evidence="2" id="KW-1185">Reference proteome</keyword>
<protein>
    <submittedName>
        <fullName evidence="1">Uncharacterized protein</fullName>
    </submittedName>
</protein>
<proteinExistence type="predicted"/>